<sequence>MANAAIGAENNQERNTIFKNKEHENFISSIFHYIRVRFYKEKSVETWLYFVSNIILHKRCQRFLEAIKTRYSDRCCYVDWEDMFYAED</sequence>
<protein>
    <submittedName>
        <fullName evidence="1">Uncharacterized protein</fullName>
    </submittedName>
</protein>
<proteinExistence type="predicted"/>
<evidence type="ECO:0000313" key="2">
    <source>
        <dbReference type="Proteomes" id="UP000823842"/>
    </source>
</evidence>
<reference evidence="1" key="1">
    <citation type="journal article" date="2021" name="PeerJ">
        <title>Extensive microbial diversity within the chicken gut microbiome revealed by metagenomics and culture.</title>
        <authorList>
            <person name="Gilroy R."/>
            <person name="Ravi A."/>
            <person name="Getino M."/>
            <person name="Pursley I."/>
            <person name="Horton D.L."/>
            <person name="Alikhan N.F."/>
            <person name="Baker D."/>
            <person name="Gharbi K."/>
            <person name="Hall N."/>
            <person name="Watson M."/>
            <person name="Adriaenssens E.M."/>
            <person name="Foster-Nyarko E."/>
            <person name="Jarju S."/>
            <person name="Secka A."/>
            <person name="Antonio M."/>
            <person name="Oren A."/>
            <person name="Chaudhuri R.R."/>
            <person name="La Ragione R."/>
            <person name="Hildebrand F."/>
            <person name="Pallen M.J."/>
        </authorList>
    </citation>
    <scope>NUCLEOTIDE SEQUENCE</scope>
    <source>
        <strain evidence="1">ChiSjej1B19-5720</strain>
    </source>
</reference>
<organism evidence="1 2">
    <name type="scientific">Candidatus Blautia faecavium</name>
    <dbReference type="NCBI Taxonomy" id="2838487"/>
    <lineage>
        <taxon>Bacteria</taxon>
        <taxon>Bacillati</taxon>
        <taxon>Bacillota</taxon>
        <taxon>Clostridia</taxon>
        <taxon>Lachnospirales</taxon>
        <taxon>Lachnospiraceae</taxon>
        <taxon>Blautia</taxon>
    </lineage>
</organism>
<name>A0A9D2LRL6_9FIRM</name>
<dbReference type="Proteomes" id="UP000823842">
    <property type="component" value="Unassembled WGS sequence"/>
</dbReference>
<evidence type="ECO:0000313" key="1">
    <source>
        <dbReference type="EMBL" id="HJB28082.1"/>
    </source>
</evidence>
<comment type="caution">
    <text evidence="1">The sequence shown here is derived from an EMBL/GenBank/DDBJ whole genome shotgun (WGS) entry which is preliminary data.</text>
</comment>
<gene>
    <name evidence="1" type="ORF">IAA06_04725</name>
</gene>
<dbReference type="AlphaFoldDB" id="A0A9D2LRL6"/>
<reference evidence="1" key="2">
    <citation type="submission" date="2021-04" db="EMBL/GenBank/DDBJ databases">
        <authorList>
            <person name="Gilroy R."/>
        </authorList>
    </citation>
    <scope>NUCLEOTIDE SEQUENCE</scope>
    <source>
        <strain evidence="1">ChiSjej1B19-5720</strain>
    </source>
</reference>
<dbReference type="EMBL" id="DWYZ01000093">
    <property type="protein sequence ID" value="HJB28082.1"/>
    <property type="molecule type" value="Genomic_DNA"/>
</dbReference>
<accession>A0A9D2LRL6</accession>